<evidence type="ECO:0008006" key="6">
    <source>
        <dbReference type="Google" id="ProtNLM"/>
    </source>
</evidence>
<dbReference type="eggNOG" id="COG5361">
    <property type="taxonomic scope" value="Bacteria"/>
</dbReference>
<feature type="domain" description="DUF1254" evidence="3">
    <location>
        <begin position="77"/>
        <end position="190"/>
    </location>
</feature>
<evidence type="ECO:0000313" key="5">
    <source>
        <dbReference type="Proteomes" id="UP000008080"/>
    </source>
</evidence>
<dbReference type="Pfam" id="PF06863">
    <property type="entry name" value="DUF1254"/>
    <property type="match status" value="1"/>
</dbReference>
<dbReference type="GeneID" id="93014402"/>
<accession>Q6MHE1</accession>
<dbReference type="SUPFAM" id="SSF160935">
    <property type="entry name" value="VPA0735-like"/>
    <property type="match status" value="1"/>
</dbReference>
<sequence>MWQWSKCVFVFVLTASLFAGSAVIAADKTDRISDKDVVDAYAYYLGRLLVLRQEHLDFRDEGLRWNKIIHRSVGGVKWANPNLDVAYSEAWVGLDKNSCTMLEIPKITGRYYTIQTLNGWGETTSNINERTFPRHASGKFAYCLPDSTVALGPDVQKVVLPSAKSRILARVELGSDPAQAVALQKEIKLYATGTPVLPKTVVTPIFTNKNLPGIAVFDNASAVLASEADINPGMDELQVKVRAIQDAAKGTERNRLNEVIRKRAIPDFVSQFAKFGTVGNGWHYPKVVGNYGSDYRARTVVNFGGIWANNSKEVIYYKTHTDGQSIELNGSNAYTMTFPKDQLPQSLVRYFWSVIVVDAEKFQVVPNSLNRYNLNNHSSLRTNADGSLTLVFANKLPSGYAQTNWLPTPAGKNYHLTLRFYGPAKELESGRYFPPPLVKVGGSLAKADRNSTILK</sequence>
<dbReference type="EMBL" id="BX842656">
    <property type="protein sequence ID" value="CAE80986.1"/>
    <property type="molecule type" value="Genomic_DNA"/>
</dbReference>
<evidence type="ECO:0000259" key="2">
    <source>
        <dbReference type="Pfam" id="PF06742"/>
    </source>
</evidence>
<dbReference type="Gene3D" id="2.60.40.1610">
    <property type="entry name" value="Domain of unknown function DUF1254"/>
    <property type="match status" value="1"/>
</dbReference>
<dbReference type="RefSeq" id="WP_011165929.1">
    <property type="nucleotide sequence ID" value="NC_005363.1"/>
</dbReference>
<dbReference type="InterPro" id="IPR037049">
    <property type="entry name" value="DUF1214_C_sf"/>
</dbReference>
<dbReference type="KEGG" id="bba:Bd3608"/>
<feature type="chain" id="PRO_5004276760" description="DUF1254 domain-containing protein" evidence="1">
    <location>
        <begin position="26"/>
        <end position="455"/>
    </location>
</feature>
<dbReference type="InterPro" id="IPR010679">
    <property type="entry name" value="DUF1254"/>
</dbReference>
<keyword evidence="5" id="KW-1185">Reference proteome</keyword>
<gene>
    <name evidence="4" type="ordered locus">Bd3608</name>
</gene>
<dbReference type="HOGENOM" id="CLU_027269_1_1_7"/>
<evidence type="ECO:0000256" key="1">
    <source>
        <dbReference type="SAM" id="SignalP"/>
    </source>
</evidence>
<feature type="domain" description="DUF1214" evidence="2">
    <location>
        <begin position="313"/>
        <end position="424"/>
    </location>
</feature>
<reference evidence="4 5" key="1">
    <citation type="journal article" date="2004" name="Science">
        <title>A predator unmasked: life cycle of Bdellovibrio bacteriovorus from a genomic perspective.</title>
        <authorList>
            <person name="Rendulic S."/>
            <person name="Jagtap P."/>
            <person name="Rosinus A."/>
            <person name="Eppinger M."/>
            <person name="Baar C."/>
            <person name="Lanz C."/>
            <person name="Keller H."/>
            <person name="Lambert C."/>
            <person name="Evans K.J."/>
            <person name="Goesmann A."/>
            <person name="Meyer F."/>
            <person name="Sockett R.E."/>
            <person name="Schuster S.C."/>
        </authorList>
    </citation>
    <scope>NUCLEOTIDE SEQUENCE [LARGE SCALE GENOMIC DNA]</scope>
    <source>
        <strain evidence="5">ATCC 15356 / DSM 50701 / NCIMB 9529 / HD100</strain>
    </source>
</reference>
<evidence type="ECO:0000313" key="4">
    <source>
        <dbReference type="EMBL" id="CAE80986.1"/>
    </source>
</evidence>
<keyword evidence="1" id="KW-0732">Signal</keyword>
<dbReference type="PANTHER" id="PTHR36509">
    <property type="entry name" value="BLL3101 PROTEIN"/>
    <property type="match status" value="1"/>
</dbReference>
<dbReference type="Gene3D" id="2.60.120.600">
    <property type="entry name" value="Domain of unknown function DUF1214, C-terminal domain"/>
    <property type="match status" value="1"/>
</dbReference>
<feature type="signal peptide" evidence="1">
    <location>
        <begin position="1"/>
        <end position="25"/>
    </location>
</feature>
<evidence type="ECO:0000259" key="3">
    <source>
        <dbReference type="Pfam" id="PF06863"/>
    </source>
</evidence>
<dbReference type="AlphaFoldDB" id="Q6MHE1"/>
<organism evidence="4 5">
    <name type="scientific">Bdellovibrio bacteriovorus (strain ATCC 15356 / DSM 50701 / NCIMB 9529 / HD100)</name>
    <dbReference type="NCBI Taxonomy" id="264462"/>
    <lineage>
        <taxon>Bacteria</taxon>
        <taxon>Pseudomonadati</taxon>
        <taxon>Bdellovibrionota</taxon>
        <taxon>Bdellovibrionia</taxon>
        <taxon>Bdellovibrionales</taxon>
        <taxon>Pseudobdellovibrionaceae</taxon>
        <taxon>Bdellovibrio</taxon>
    </lineage>
</organism>
<dbReference type="InterPro" id="IPR037050">
    <property type="entry name" value="DUF1254_sf"/>
</dbReference>
<name>Q6MHE1_BDEBA</name>
<protein>
    <recommendedName>
        <fullName evidence="6">DUF1254 domain-containing protein</fullName>
    </recommendedName>
</protein>
<dbReference type="Proteomes" id="UP000008080">
    <property type="component" value="Chromosome"/>
</dbReference>
<dbReference type="InterPro" id="IPR010621">
    <property type="entry name" value="DUF1214"/>
</dbReference>
<dbReference type="STRING" id="264462.Bd3608"/>
<dbReference type="Pfam" id="PF06742">
    <property type="entry name" value="DUF1214"/>
    <property type="match status" value="1"/>
</dbReference>
<proteinExistence type="predicted"/>
<dbReference type="PANTHER" id="PTHR36509:SF2">
    <property type="entry name" value="BLL3101 PROTEIN"/>
    <property type="match status" value="1"/>
</dbReference>